<dbReference type="GeneID" id="113517063"/>
<reference evidence="4" key="1">
    <citation type="submission" date="2025-08" db="UniProtKB">
        <authorList>
            <consortium name="RefSeq"/>
        </authorList>
    </citation>
    <scope>IDENTIFICATION</scope>
    <source>
        <tissue evidence="4">Whole larvae</tissue>
    </source>
</reference>
<dbReference type="Gene3D" id="1.25.70.10">
    <property type="entry name" value="Transcription termination factor 3, mitochondrial"/>
    <property type="match status" value="1"/>
</dbReference>
<dbReference type="InterPro" id="IPR003690">
    <property type="entry name" value="MTERF"/>
</dbReference>
<keyword evidence="3" id="KW-1185">Reference proteome</keyword>
<sequence>MIYSGLVIKIFNVSKLSIGKNNFCSLSSCYSNKVSTKTVSPVINSSSEDLSNVIPHLPNTFNLAAYVNQSEVLKKLLYLNVNLNKIEKKPHVAEKIMKLNFDDIKDHILFIKDYVKTDNIGKFFTINPMIFYESLEDLKIRVNYLQSKRFTHDQIEQIISKNAFWLMFSTIRIDRRLGFYQDKFNLIGNEIRFLATKQPKLITYNLQHVMTNTFVIKEEMGFEDHEMKQLILEKPKLWMLRAYGALCLASH</sequence>
<dbReference type="Proteomes" id="UP001652740">
    <property type="component" value="Unplaced"/>
</dbReference>
<name>A0ABM3MZR4_GALME</name>
<keyword evidence="2" id="KW-0809">Transit peptide</keyword>
<evidence type="ECO:0000313" key="4">
    <source>
        <dbReference type="RefSeq" id="XP_052756837.1"/>
    </source>
</evidence>
<comment type="similarity">
    <text evidence="1">Belongs to the mTERF family.</text>
</comment>
<dbReference type="Pfam" id="PF02536">
    <property type="entry name" value="mTERF"/>
    <property type="match status" value="1"/>
</dbReference>
<proteinExistence type="inferred from homology"/>
<organism evidence="3 4">
    <name type="scientific">Galleria mellonella</name>
    <name type="common">Greater wax moth</name>
    <dbReference type="NCBI Taxonomy" id="7137"/>
    <lineage>
        <taxon>Eukaryota</taxon>
        <taxon>Metazoa</taxon>
        <taxon>Ecdysozoa</taxon>
        <taxon>Arthropoda</taxon>
        <taxon>Hexapoda</taxon>
        <taxon>Insecta</taxon>
        <taxon>Pterygota</taxon>
        <taxon>Neoptera</taxon>
        <taxon>Endopterygota</taxon>
        <taxon>Lepidoptera</taxon>
        <taxon>Glossata</taxon>
        <taxon>Ditrysia</taxon>
        <taxon>Pyraloidea</taxon>
        <taxon>Pyralidae</taxon>
        <taxon>Galleriinae</taxon>
        <taxon>Galleria</taxon>
    </lineage>
</organism>
<dbReference type="RefSeq" id="XP_052756837.1">
    <property type="nucleotide sequence ID" value="XM_052900877.1"/>
</dbReference>
<evidence type="ECO:0000256" key="1">
    <source>
        <dbReference type="ARBA" id="ARBA00007692"/>
    </source>
</evidence>
<gene>
    <name evidence="4" type="primary">LOC113517063</name>
</gene>
<accession>A0ABM3MZR4</accession>
<evidence type="ECO:0000256" key="2">
    <source>
        <dbReference type="ARBA" id="ARBA00022946"/>
    </source>
</evidence>
<evidence type="ECO:0000313" key="3">
    <source>
        <dbReference type="Proteomes" id="UP001652740"/>
    </source>
</evidence>
<protein>
    <submittedName>
        <fullName evidence="4">Transcription termination factor 3, mitochondrial isoform X4</fullName>
    </submittedName>
</protein>
<dbReference type="InterPro" id="IPR038538">
    <property type="entry name" value="MTERF_sf"/>
</dbReference>
<dbReference type="SMART" id="SM00733">
    <property type="entry name" value="Mterf"/>
    <property type="match status" value="3"/>
</dbReference>